<dbReference type="AlphaFoldDB" id="A0AB39MYD3"/>
<accession>A0AB39MYD3</accession>
<reference evidence="2" key="1">
    <citation type="submission" date="2024-07" db="EMBL/GenBank/DDBJ databases">
        <authorList>
            <person name="Yu S.T."/>
        </authorList>
    </citation>
    <scope>NUCLEOTIDE SEQUENCE</scope>
    <source>
        <strain evidence="2">R11</strain>
    </source>
</reference>
<feature type="transmembrane region" description="Helical" evidence="1">
    <location>
        <begin position="85"/>
        <end position="107"/>
    </location>
</feature>
<dbReference type="RefSeq" id="WP_369271648.1">
    <property type="nucleotide sequence ID" value="NZ_CP163432.1"/>
</dbReference>
<organism evidence="2">
    <name type="scientific">Streptomyces sp. R11</name>
    <dbReference type="NCBI Taxonomy" id="3238625"/>
    <lineage>
        <taxon>Bacteria</taxon>
        <taxon>Bacillati</taxon>
        <taxon>Actinomycetota</taxon>
        <taxon>Actinomycetes</taxon>
        <taxon>Kitasatosporales</taxon>
        <taxon>Streptomycetaceae</taxon>
        <taxon>Streptomyces</taxon>
    </lineage>
</organism>
<keyword evidence="1" id="KW-0812">Transmembrane</keyword>
<keyword evidence="1" id="KW-0472">Membrane</keyword>
<protein>
    <submittedName>
        <fullName evidence="2">Uncharacterized protein</fullName>
    </submittedName>
</protein>
<name>A0AB39MYD3_9ACTN</name>
<evidence type="ECO:0000313" key="2">
    <source>
        <dbReference type="EMBL" id="XDQ11400.1"/>
    </source>
</evidence>
<keyword evidence="1" id="KW-1133">Transmembrane helix</keyword>
<dbReference type="EMBL" id="CP163432">
    <property type="protein sequence ID" value="XDQ11400.1"/>
    <property type="molecule type" value="Genomic_DNA"/>
</dbReference>
<sequence length="134" mass="14388">MTMNETRTEPANETDVPTLGQLLVESAQSGRGRAAAQAMAEEGGILARDSVRAALVVKKAGRLKANWEGLMGRVYTLGLNEEERAFLGLVLSMVGIGITPLTALESLDERRLLILMRALPVLAANDRVAIGTRM</sequence>
<proteinExistence type="predicted"/>
<gene>
    <name evidence="2" type="ORF">AB5J55_17880</name>
</gene>
<evidence type="ECO:0000256" key="1">
    <source>
        <dbReference type="SAM" id="Phobius"/>
    </source>
</evidence>